<gene>
    <name evidence="2" type="ORF">Sradi_4247800</name>
</gene>
<evidence type="ECO:0000256" key="1">
    <source>
        <dbReference type="SAM" id="MobiDB-lite"/>
    </source>
</evidence>
<name>A0AAW2P692_SESRA</name>
<comment type="caution">
    <text evidence="2">The sequence shown here is derived from an EMBL/GenBank/DDBJ whole genome shotgun (WGS) entry which is preliminary data.</text>
</comment>
<feature type="compositionally biased region" description="Basic residues" evidence="1">
    <location>
        <begin position="34"/>
        <end position="43"/>
    </location>
</feature>
<organism evidence="2">
    <name type="scientific">Sesamum radiatum</name>
    <name type="common">Black benniseed</name>
    <dbReference type="NCBI Taxonomy" id="300843"/>
    <lineage>
        <taxon>Eukaryota</taxon>
        <taxon>Viridiplantae</taxon>
        <taxon>Streptophyta</taxon>
        <taxon>Embryophyta</taxon>
        <taxon>Tracheophyta</taxon>
        <taxon>Spermatophyta</taxon>
        <taxon>Magnoliopsida</taxon>
        <taxon>eudicotyledons</taxon>
        <taxon>Gunneridae</taxon>
        <taxon>Pentapetalae</taxon>
        <taxon>asterids</taxon>
        <taxon>lamiids</taxon>
        <taxon>Lamiales</taxon>
        <taxon>Pedaliaceae</taxon>
        <taxon>Sesamum</taxon>
    </lineage>
</organism>
<reference evidence="2" key="2">
    <citation type="journal article" date="2024" name="Plant">
        <title>Genomic evolution and insights into agronomic trait innovations of Sesamum species.</title>
        <authorList>
            <person name="Miao H."/>
            <person name="Wang L."/>
            <person name="Qu L."/>
            <person name="Liu H."/>
            <person name="Sun Y."/>
            <person name="Le M."/>
            <person name="Wang Q."/>
            <person name="Wei S."/>
            <person name="Zheng Y."/>
            <person name="Lin W."/>
            <person name="Duan Y."/>
            <person name="Cao H."/>
            <person name="Xiong S."/>
            <person name="Wang X."/>
            <person name="Wei L."/>
            <person name="Li C."/>
            <person name="Ma Q."/>
            <person name="Ju M."/>
            <person name="Zhao R."/>
            <person name="Li G."/>
            <person name="Mu C."/>
            <person name="Tian Q."/>
            <person name="Mei H."/>
            <person name="Zhang T."/>
            <person name="Gao T."/>
            <person name="Zhang H."/>
        </authorList>
    </citation>
    <scope>NUCLEOTIDE SEQUENCE</scope>
    <source>
        <strain evidence="2">G02</strain>
    </source>
</reference>
<dbReference type="PANTHER" id="PTHR13833:SF78">
    <property type="entry name" value="POTASSIUM TRANSPORTER"/>
    <property type="match status" value="1"/>
</dbReference>
<dbReference type="PANTHER" id="PTHR13833">
    <property type="match status" value="1"/>
</dbReference>
<sequence length="90" mass="10733">MEKTRQSKQSRPYYSGWNGDYQQQPQRHVQQLQHHQHHQKHHPPGPQTYYEQNCETNEIVFGAVQEQDGRREAMVIKAVDYGDPIYNNQI</sequence>
<feature type="region of interest" description="Disordered" evidence="1">
    <location>
        <begin position="1"/>
        <end position="53"/>
    </location>
</feature>
<dbReference type="EMBL" id="JACGWJ010000018">
    <property type="protein sequence ID" value="KAL0350986.1"/>
    <property type="molecule type" value="Genomic_DNA"/>
</dbReference>
<dbReference type="AlphaFoldDB" id="A0AAW2P692"/>
<protein>
    <submittedName>
        <fullName evidence="2">Uncharacterized protein</fullName>
    </submittedName>
</protein>
<feature type="compositionally biased region" description="Low complexity" evidence="1">
    <location>
        <begin position="22"/>
        <end position="33"/>
    </location>
</feature>
<evidence type="ECO:0000313" key="2">
    <source>
        <dbReference type="EMBL" id="KAL0350986.1"/>
    </source>
</evidence>
<proteinExistence type="predicted"/>
<reference evidence="2" key="1">
    <citation type="submission" date="2020-06" db="EMBL/GenBank/DDBJ databases">
        <authorList>
            <person name="Li T."/>
            <person name="Hu X."/>
            <person name="Zhang T."/>
            <person name="Song X."/>
            <person name="Zhang H."/>
            <person name="Dai N."/>
            <person name="Sheng W."/>
            <person name="Hou X."/>
            <person name="Wei L."/>
        </authorList>
    </citation>
    <scope>NUCLEOTIDE SEQUENCE</scope>
    <source>
        <strain evidence="2">G02</strain>
        <tissue evidence="2">Leaf</tissue>
    </source>
</reference>
<accession>A0AAW2P692</accession>